<dbReference type="EMBL" id="JAVREK010000028">
    <property type="protein sequence ID" value="MDT0304734.1"/>
    <property type="molecule type" value="Genomic_DNA"/>
</dbReference>
<keyword evidence="3" id="KW-1185">Reference proteome</keyword>
<organism evidence="2 3">
    <name type="scientific">Streptomonospora wellingtoniae</name>
    <dbReference type="NCBI Taxonomy" id="3075544"/>
    <lineage>
        <taxon>Bacteria</taxon>
        <taxon>Bacillati</taxon>
        <taxon>Actinomycetota</taxon>
        <taxon>Actinomycetes</taxon>
        <taxon>Streptosporangiales</taxon>
        <taxon>Nocardiopsidaceae</taxon>
        <taxon>Streptomonospora</taxon>
    </lineage>
</organism>
<accession>A0ABU2KZL2</accession>
<feature type="region of interest" description="Disordered" evidence="1">
    <location>
        <begin position="479"/>
        <end position="509"/>
    </location>
</feature>
<dbReference type="Proteomes" id="UP001183226">
    <property type="component" value="Unassembled WGS sequence"/>
</dbReference>
<sequence>MALWRWLGETARKLRADGQPELAESLVRLAQMAAEGQADAAAEAVPAAERIAGGEAAPSWAAALVGHWPLAARVGDRAEGDSVLPAALARLRASHAGGGDAAGCGPAACAAELVLECYTNIDGPGHVVDRAALVAESLGHTRPGEPAWESLVLAQADMLVDDERPDEAIRELDARAAAARAEGGGVSLGYAFGYVRALRHLDRFDEALSALERVEAGITAAWPGGAARAAARRRTAVERARVLAWLARAGRRSPEEARAALPELREADAHPRMRPGWAEAAEHLVAAGALDNDWRLGTTLTSWTRYFERVGSRRLCLRVGLVCARLAVARGARWTADCALRRAERSLERVRREAEEFGDLEEIRAEADRLGPREVPVAAAEVLPMLRGQSPEDVDPEHQADLVRAALVERPGDALLLNALGQVGRTLALSDVAAELHWPRVRAVPGDQKAALSLLETLLADKDTSGLRSLVRLLTDAAVPAPAPPAGGGAAASTQRTYPAAQASPAPAG</sequence>
<dbReference type="RefSeq" id="WP_311547236.1">
    <property type="nucleotide sequence ID" value="NZ_JAVREK010000028.1"/>
</dbReference>
<evidence type="ECO:0000256" key="1">
    <source>
        <dbReference type="SAM" id="MobiDB-lite"/>
    </source>
</evidence>
<evidence type="ECO:0000313" key="3">
    <source>
        <dbReference type="Proteomes" id="UP001183226"/>
    </source>
</evidence>
<evidence type="ECO:0000313" key="2">
    <source>
        <dbReference type="EMBL" id="MDT0304734.1"/>
    </source>
</evidence>
<protein>
    <submittedName>
        <fullName evidence="2">Uncharacterized protein</fullName>
    </submittedName>
</protein>
<reference evidence="3" key="1">
    <citation type="submission" date="2023-07" db="EMBL/GenBank/DDBJ databases">
        <title>30 novel species of actinomycetes from the DSMZ collection.</title>
        <authorList>
            <person name="Nouioui I."/>
        </authorList>
    </citation>
    <scope>NUCLEOTIDE SEQUENCE [LARGE SCALE GENOMIC DNA]</scope>
    <source>
        <strain evidence="3">DSM 45055</strain>
    </source>
</reference>
<comment type="caution">
    <text evidence="2">The sequence shown here is derived from an EMBL/GenBank/DDBJ whole genome shotgun (WGS) entry which is preliminary data.</text>
</comment>
<gene>
    <name evidence="2" type="ORF">RM446_21650</name>
</gene>
<proteinExistence type="predicted"/>
<name>A0ABU2KZL2_9ACTN</name>